<sequence length="265" mass="29094">MSTTVEDVVAKTQDVKIDPKSDDVASNEKITNGTAKEGNHGNETKAKEGAEEEAKQEKVQERMVKKEVPLQLEPKSGVSFPVELDDGKQLSAAGLRKKSMFGVGIKVYGFGMYTDNEKMKEVIKSKTAKCPAKATKEMYQAVIDSDFGMTVKMVIVYTSLTMGMVKKSFDEGLGSAIKKLTGGKNDELIKKLLGEASDDMKLPKDSVIEITRLPGYTLQTTVVGKEVSKVESELLCKAYCYLYLGEDPLDKEAKEKFGMSLLSLF</sequence>
<accession>A0AAD8H2V6</accession>
<feature type="compositionally biased region" description="Basic and acidic residues" evidence="2">
    <location>
        <begin position="13"/>
        <end position="23"/>
    </location>
</feature>
<reference evidence="4" key="2">
    <citation type="submission" date="2023-05" db="EMBL/GenBank/DDBJ databases">
        <authorList>
            <person name="Schelkunov M.I."/>
        </authorList>
    </citation>
    <scope>NUCLEOTIDE SEQUENCE</scope>
    <source>
        <strain evidence="4">Hsosn_3</strain>
        <tissue evidence="4">Leaf</tissue>
    </source>
</reference>
<dbReference type="PANTHER" id="PTHR47589:SF4">
    <property type="entry name" value="FATTY-ACID-BINDING PROTEIN 1-LIKE"/>
    <property type="match status" value="1"/>
</dbReference>
<dbReference type="EMBL" id="JAUIZM010000010">
    <property type="protein sequence ID" value="KAK1359466.1"/>
    <property type="molecule type" value="Genomic_DNA"/>
</dbReference>
<dbReference type="InterPro" id="IPR016089">
    <property type="entry name" value="Chalcone_isomerase_bundle_sf"/>
</dbReference>
<proteinExistence type="inferred from homology"/>
<evidence type="ECO:0000256" key="2">
    <source>
        <dbReference type="SAM" id="MobiDB-lite"/>
    </source>
</evidence>
<feature type="domain" description="Chalcone isomerase" evidence="3">
    <location>
        <begin position="135"/>
        <end position="256"/>
    </location>
</feature>
<comment type="caution">
    <text evidence="4">The sequence shown here is derived from an EMBL/GenBank/DDBJ whole genome shotgun (WGS) entry which is preliminary data.</text>
</comment>
<dbReference type="Gene3D" id="1.10.890.20">
    <property type="match status" value="1"/>
</dbReference>
<keyword evidence="5" id="KW-1185">Reference proteome</keyword>
<dbReference type="Gene3D" id="3.50.70.10">
    <property type="match status" value="1"/>
</dbReference>
<comment type="similarity">
    <text evidence="1">Belongs to the chalcone isomerase family.</text>
</comment>
<dbReference type="GO" id="GO:0006631">
    <property type="term" value="P:fatty acid metabolic process"/>
    <property type="evidence" value="ECO:0007669"/>
    <property type="project" value="TreeGrafter"/>
</dbReference>
<dbReference type="InterPro" id="IPR016087">
    <property type="entry name" value="Chalcone_isomerase"/>
</dbReference>
<organism evidence="4 5">
    <name type="scientific">Heracleum sosnowskyi</name>
    <dbReference type="NCBI Taxonomy" id="360622"/>
    <lineage>
        <taxon>Eukaryota</taxon>
        <taxon>Viridiplantae</taxon>
        <taxon>Streptophyta</taxon>
        <taxon>Embryophyta</taxon>
        <taxon>Tracheophyta</taxon>
        <taxon>Spermatophyta</taxon>
        <taxon>Magnoliopsida</taxon>
        <taxon>eudicotyledons</taxon>
        <taxon>Gunneridae</taxon>
        <taxon>Pentapetalae</taxon>
        <taxon>asterids</taxon>
        <taxon>campanulids</taxon>
        <taxon>Apiales</taxon>
        <taxon>Apiaceae</taxon>
        <taxon>Apioideae</taxon>
        <taxon>apioid superclade</taxon>
        <taxon>Tordylieae</taxon>
        <taxon>Tordyliinae</taxon>
        <taxon>Heracleum</taxon>
    </lineage>
</organism>
<reference evidence="4" key="1">
    <citation type="submission" date="2023-02" db="EMBL/GenBank/DDBJ databases">
        <title>Genome of toxic invasive species Heracleum sosnowskyi carries increased number of genes despite the absence of recent whole-genome duplications.</title>
        <authorList>
            <person name="Schelkunov M."/>
            <person name="Shtratnikova V."/>
            <person name="Makarenko M."/>
            <person name="Klepikova A."/>
            <person name="Omelchenko D."/>
            <person name="Novikova G."/>
            <person name="Obukhova E."/>
            <person name="Bogdanov V."/>
            <person name="Penin A."/>
            <person name="Logacheva M."/>
        </authorList>
    </citation>
    <scope>NUCLEOTIDE SEQUENCE</scope>
    <source>
        <strain evidence="4">Hsosn_3</strain>
        <tissue evidence="4">Leaf</tissue>
    </source>
</reference>
<dbReference type="InterPro" id="IPR016088">
    <property type="entry name" value="Chalcone_isomerase_3-sand"/>
</dbReference>
<dbReference type="Proteomes" id="UP001237642">
    <property type="component" value="Unassembled WGS sequence"/>
</dbReference>
<dbReference type="AlphaFoldDB" id="A0AAD8H2V6"/>
<feature type="region of interest" description="Disordered" evidence="2">
    <location>
        <begin position="1"/>
        <end position="61"/>
    </location>
</feature>
<dbReference type="GO" id="GO:0009570">
    <property type="term" value="C:chloroplast stroma"/>
    <property type="evidence" value="ECO:0007669"/>
    <property type="project" value="TreeGrafter"/>
</dbReference>
<dbReference type="GO" id="GO:0005504">
    <property type="term" value="F:fatty acid binding"/>
    <property type="evidence" value="ECO:0007669"/>
    <property type="project" value="TreeGrafter"/>
</dbReference>
<evidence type="ECO:0000313" key="4">
    <source>
        <dbReference type="EMBL" id="KAK1359466.1"/>
    </source>
</evidence>
<evidence type="ECO:0000259" key="3">
    <source>
        <dbReference type="Pfam" id="PF16036"/>
    </source>
</evidence>
<dbReference type="PANTHER" id="PTHR47589">
    <property type="entry name" value="FATTY-ACID-BINDING PROTEIN 1"/>
    <property type="match status" value="1"/>
</dbReference>
<evidence type="ECO:0000313" key="5">
    <source>
        <dbReference type="Proteomes" id="UP001237642"/>
    </source>
</evidence>
<dbReference type="Pfam" id="PF16036">
    <property type="entry name" value="Chalcone_3"/>
    <property type="match status" value="1"/>
</dbReference>
<name>A0AAD8H2V6_9APIA</name>
<dbReference type="InterPro" id="IPR036298">
    <property type="entry name" value="Chalcone_isomerase_sf"/>
</dbReference>
<gene>
    <name evidence="4" type="ORF">POM88_043940</name>
</gene>
<protein>
    <submittedName>
        <fullName evidence="4">Fatty-acid-binding protein 1-like</fullName>
    </submittedName>
</protein>
<feature type="compositionally biased region" description="Basic and acidic residues" evidence="2">
    <location>
        <begin position="37"/>
        <end position="61"/>
    </location>
</feature>
<dbReference type="SUPFAM" id="SSF54626">
    <property type="entry name" value="Chalcone isomerase"/>
    <property type="match status" value="1"/>
</dbReference>
<evidence type="ECO:0000256" key="1">
    <source>
        <dbReference type="ARBA" id="ARBA00007166"/>
    </source>
</evidence>
<dbReference type="GO" id="GO:0016872">
    <property type="term" value="F:intramolecular lyase activity"/>
    <property type="evidence" value="ECO:0007669"/>
    <property type="project" value="InterPro"/>
</dbReference>
<dbReference type="InterPro" id="IPR044228">
    <property type="entry name" value="FAP1"/>
</dbReference>